<reference evidence="3" key="1">
    <citation type="submission" date="2025-08" db="UniProtKB">
        <authorList>
            <consortium name="RefSeq"/>
        </authorList>
    </citation>
    <scope>IDENTIFICATION</scope>
    <source>
        <tissue evidence="3">Testes</tissue>
    </source>
</reference>
<protein>
    <submittedName>
        <fullName evidence="3">Uncharacterized protein C3orf67 homolog</fullName>
    </submittedName>
</protein>
<dbReference type="RefSeq" id="XP_006820956.1">
    <property type="nucleotide sequence ID" value="XM_006820893.1"/>
</dbReference>
<evidence type="ECO:0000256" key="1">
    <source>
        <dbReference type="SAM" id="MobiDB-lite"/>
    </source>
</evidence>
<accession>A0ABM0MLR5</accession>
<keyword evidence="2" id="KW-1185">Reference proteome</keyword>
<gene>
    <name evidence="3" type="primary">LOC102808235</name>
</gene>
<feature type="region of interest" description="Disordered" evidence="1">
    <location>
        <begin position="1"/>
        <end position="22"/>
    </location>
</feature>
<evidence type="ECO:0000313" key="2">
    <source>
        <dbReference type="Proteomes" id="UP000694865"/>
    </source>
</evidence>
<feature type="compositionally biased region" description="Basic and acidic residues" evidence="1">
    <location>
        <begin position="48"/>
        <end position="66"/>
    </location>
</feature>
<dbReference type="GeneID" id="102808235"/>
<organism evidence="2 3">
    <name type="scientific">Saccoglossus kowalevskii</name>
    <name type="common">Acorn worm</name>
    <dbReference type="NCBI Taxonomy" id="10224"/>
    <lineage>
        <taxon>Eukaryota</taxon>
        <taxon>Metazoa</taxon>
        <taxon>Hemichordata</taxon>
        <taxon>Enteropneusta</taxon>
        <taxon>Harrimaniidae</taxon>
        <taxon>Saccoglossus</taxon>
    </lineage>
</organism>
<proteinExistence type="predicted"/>
<name>A0ABM0MLR5_SACKO</name>
<sequence length="95" mass="11026">MHLPYSQDQLNQSNPREWSNVFSPPIVLPSEKMKTNHVTLPVQSPLKQDSRKDDYGRKDDSGKGESDGDEELELLYDPCLNCYFDPKNCKYYELV</sequence>
<feature type="compositionally biased region" description="Polar residues" evidence="1">
    <location>
        <begin position="36"/>
        <end position="47"/>
    </location>
</feature>
<evidence type="ECO:0000313" key="3">
    <source>
        <dbReference type="RefSeq" id="XP_006820956.1"/>
    </source>
</evidence>
<dbReference type="Proteomes" id="UP000694865">
    <property type="component" value="Unplaced"/>
</dbReference>
<feature type="region of interest" description="Disordered" evidence="1">
    <location>
        <begin position="35"/>
        <end position="70"/>
    </location>
</feature>